<organism evidence="11 12">
    <name type="scientific">Aphidius gifuensis</name>
    <name type="common">Parasitoid wasp</name>
    <dbReference type="NCBI Taxonomy" id="684658"/>
    <lineage>
        <taxon>Eukaryota</taxon>
        <taxon>Metazoa</taxon>
        <taxon>Ecdysozoa</taxon>
        <taxon>Arthropoda</taxon>
        <taxon>Hexapoda</taxon>
        <taxon>Insecta</taxon>
        <taxon>Pterygota</taxon>
        <taxon>Neoptera</taxon>
        <taxon>Endopterygota</taxon>
        <taxon>Hymenoptera</taxon>
        <taxon>Apocrita</taxon>
        <taxon>Ichneumonoidea</taxon>
        <taxon>Braconidae</taxon>
        <taxon>Aphidiinae</taxon>
        <taxon>Aphidius</taxon>
    </lineage>
</organism>
<keyword evidence="5 9" id="KW-0812">Transmembrane</keyword>
<feature type="transmembrane region" description="Helical" evidence="9">
    <location>
        <begin position="21"/>
        <end position="38"/>
    </location>
</feature>
<evidence type="ECO:0000313" key="11">
    <source>
        <dbReference type="EMBL" id="KAF7994491.1"/>
    </source>
</evidence>
<evidence type="ECO:0000256" key="9">
    <source>
        <dbReference type="SAM" id="Phobius"/>
    </source>
</evidence>
<comment type="caution">
    <text evidence="11">The sequence shown here is derived from an EMBL/GenBank/DDBJ whole genome shotgun (WGS) entry which is preliminary data.</text>
</comment>
<dbReference type="AlphaFoldDB" id="A0A834XYD1"/>
<keyword evidence="8" id="KW-0325">Glycoprotein</keyword>
<feature type="transmembrane region" description="Helical" evidence="9">
    <location>
        <begin position="423"/>
        <end position="448"/>
    </location>
</feature>
<dbReference type="PANTHER" id="PTHR48021">
    <property type="match status" value="1"/>
</dbReference>
<accession>A0A834XYD1</accession>
<dbReference type="InterPro" id="IPR020846">
    <property type="entry name" value="MFS_dom"/>
</dbReference>
<keyword evidence="3" id="KW-1003">Cell membrane</keyword>
<keyword evidence="12" id="KW-1185">Reference proteome</keyword>
<dbReference type="InterPro" id="IPR005828">
    <property type="entry name" value="MFS_sugar_transport-like"/>
</dbReference>
<dbReference type="SUPFAM" id="SSF103473">
    <property type="entry name" value="MFS general substrate transporter"/>
    <property type="match status" value="1"/>
</dbReference>
<dbReference type="FunFam" id="1.20.1250.20:FF:000218">
    <property type="entry name" value="facilitated trehalose transporter Tret1"/>
    <property type="match status" value="1"/>
</dbReference>
<feature type="transmembrane region" description="Helical" evidence="9">
    <location>
        <begin position="121"/>
        <end position="139"/>
    </location>
</feature>
<evidence type="ECO:0000256" key="2">
    <source>
        <dbReference type="ARBA" id="ARBA00022448"/>
    </source>
</evidence>
<feature type="transmembrane region" description="Helical" evidence="9">
    <location>
        <begin position="263"/>
        <end position="282"/>
    </location>
</feature>
<dbReference type="InterPro" id="IPR036259">
    <property type="entry name" value="MFS_trans_sf"/>
</dbReference>
<evidence type="ECO:0000256" key="1">
    <source>
        <dbReference type="ARBA" id="ARBA00004651"/>
    </source>
</evidence>
<feature type="transmembrane region" description="Helical" evidence="9">
    <location>
        <begin position="302"/>
        <end position="320"/>
    </location>
</feature>
<dbReference type="PRINTS" id="PR00171">
    <property type="entry name" value="SUGRTRNSPORT"/>
</dbReference>
<keyword evidence="2" id="KW-0813">Transport</keyword>
<dbReference type="EMBL" id="JACMRX010000002">
    <property type="protein sequence ID" value="KAF7994491.1"/>
    <property type="molecule type" value="Genomic_DNA"/>
</dbReference>
<feature type="transmembrane region" description="Helical" evidence="9">
    <location>
        <begin position="361"/>
        <end position="385"/>
    </location>
</feature>
<evidence type="ECO:0000256" key="8">
    <source>
        <dbReference type="ARBA" id="ARBA00023180"/>
    </source>
</evidence>
<dbReference type="OrthoDB" id="6612291at2759"/>
<dbReference type="Pfam" id="PF00083">
    <property type="entry name" value="Sugar_tr"/>
    <property type="match status" value="1"/>
</dbReference>
<dbReference type="PROSITE" id="PS50850">
    <property type="entry name" value="MFS"/>
    <property type="match status" value="1"/>
</dbReference>
<dbReference type="PANTHER" id="PTHR48021:SF33">
    <property type="entry name" value="AT22075P-RELATED"/>
    <property type="match status" value="1"/>
</dbReference>
<evidence type="ECO:0000256" key="6">
    <source>
        <dbReference type="ARBA" id="ARBA00022989"/>
    </source>
</evidence>
<proteinExistence type="predicted"/>
<protein>
    <recommendedName>
        <fullName evidence="10">Major facilitator superfamily (MFS) profile domain-containing protein</fullName>
    </recommendedName>
</protein>
<feature type="domain" description="Major facilitator superfamily (MFS) profile" evidence="10">
    <location>
        <begin position="21"/>
        <end position="452"/>
    </location>
</feature>
<evidence type="ECO:0000313" key="12">
    <source>
        <dbReference type="Proteomes" id="UP000639338"/>
    </source>
</evidence>
<reference evidence="11 12" key="1">
    <citation type="submission" date="2020-08" db="EMBL/GenBank/DDBJ databases">
        <title>Aphidius gifuensis genome sequencing and assembly.</title>
        <authorList>
            <person name="Du Z."/>
        </authorList>
    </citation>
    <scope>NUCLEOTIDE SEQUENCE [LARGE SCALE GENOMIC DNA]</scope>
    <source>
        <strain evidence="11">YNYX2018</strain>
        <tissue evidence="11">Adults</tissue>
    </source>
</reference>
<feature type="transmembrane region" description="Helical" evidence="9">
    <location>
        <begin position="93"/>
        <end position="115"/>
    </location>
</feature>
<feature type="transmembrane region" description="Helical" evidence="9">
    <location>
        <begin position="397"/>
        <end position="417"/>
    </location>
</feature>
<feature type="transmembrane region" description="Helical" evidence="9">
    <location>
        <begin position="151"/>
        <end position="169"/>
    </location>
</feature>
<evidence type="ECO:0000256" key="4">
    <source>
        <dbReference type="ARBA" id="ARBA00022597"/>
    </source>
</evidence>
<dbReference type="Proteomes" id="UP000639338">
    <property type="component" value="Unassembled WGS sequence"/>
</dbReference>
<evidence type="ECO:0000259" key="10">
    <source>
        <dbReference type="PROSITE" id="PS50850"/>
    </source>
</evidence>
<evidence type="ECO:0000256" key="5">
    <source>
        <dbReference type="ARBA" id="ARBA00022692"/>
    </source>
</evidence>
<keyword evidence="7 9" id="KW-0472">Membrane</keyword>
<evidence type="ECO:0000256" key="3">
    <source>
        <dbReference type="ARBA" id="ARBA00022475"/>
    </source>
</evidence>
<keyword evidence="6 9" id="KW-1133">Transmembrane helix</keyword>
<dbReference type="InterPro" id="IPR050549">
    <property type="entry name" value="MFS_Trehalose_Transporter"/>
</dbReference>
<dbReference type="InterPro" id="IPR003663">
    <property type="entry name" value="Sugar/inositol_transpt"/>
</dbReference>
<feature type="transmembrane region" description="Helical" evidence="9">
    <location>
        <begin position="175"/>
        <end position="196"/>
    </location>
</feature>
<gene>
    <name evidence="11" type="ORF">HCN44_003963</name>
</gene>
<dbReference type="Gene3D" id="1.20.1250.20">
    <property type="entry name" value="MFS general substrate transporter like domains"/>
    <property type="match status" value="1"/>
</dbReference>
<evidence type="ECO:0000256" key="7">
    <source>
        <dbReference type="ARBA" id="ARBA00023136"/>
    </source>
</evidence>
<sequence>MTTATKKLSPGEPGKLKQLSAAIIVNIAVLTYGMNLGWSSPTSPTLMSNNTPVGSTPMSSDEISWLNGTLCLGALSALPLCSKLSEKFGRKKFGCLIAIPLISCWFIKLIAFNYYCLLISQYLGGIGGAMSFFLIPIYVSEISADSIRGQLGTFLVFAVNIGIVLGYTIGANLSYRLFAAFSMIPPITFFFGFIFMPETPIYLVRNNRIADATRSLMWLKNNDTSTVEHELQHLNKLANENSDKKSKIGFKDLFRDRGTTKGFIIALGLMIGQQLCGISAIAMYTSEIFKLAGSSMSPNSSAIIFGSIQVIGSFLSTIMMEKAGRRSLILVSCFGMALCHFILGAFLSLMTIGYEVDSFSWIPIVAMSFYAVTYCLGMGPAPFVVASEVFASDISSFANSVSMITLWLFAFLTIKFFPIVISAIGMAGCFYLFSLFCTFTFFFTFFIVPETKGKPIELIFAELNGCPDKLDRGYTHTCLEINDRKNSKSSNV</sequence>
<keyword evidence="4" id="KW-0762">Sugar transport</keyword>
<feature type="transmembrane region" description="Helical" evidence="9">
    <location>
        <begin position="63"/>
        <end position="81"/>
    </location>
</feature>
<feature type="transmembrane region" description="Helical" evidence="9">
    <location>
        <begin position="327"/>
        <end position="349"/>
    </location>
</feature>
<name>A0A834XYD1_APHGI</name>
<comment type="subcellular location">
    <subcellularLocation>
        <location evidence="1">Cell membrane</location>
        <topology evidence="1">Multi-pass membrane protein</topology>
    </subcellularLocation>
</comment>
<dbReference type="GO" id="GO:0022857">
    <property type="term" value="F:transmembrane transporter activity"/>
    <property type="evidence" value="ECO:0007669"/>
    <property type="project" value="InterPro"/>
</dbReference>
<dbReference type="GO" id="GO:0005886">
    <property type="term" value="C:plasma membrane"/>
    <property type="evidence" value="ECO:0007669"/>
    <property type="project" value="UniProtKB-SubCell"/>
</dbReference>